<proteinExistence type="predicted"/>
<accession>A0A151WQV5</accession>
<dbReference type="Proteomes" id="UP000075809">
    <property type="component" value="Unassembled WGS sequence"/>
</dbReference>
<evidence type="ECO:0000313" key="1">
    <source>
        <dbReference type="EMBL" id="KYQ50191.1"/>
    </source>
</evidence>
<gene>
    <name evidence="1" type="ORF">ALC60_10760</name>
</gene>
<organism evidence="1 2">
    <name type="scientific">Mycetomoellerius zeteki</name>
    <dbReference type="NCBI Taxonomy" id="64791"/>
    <lineage>
        <taxon>Eukaryota</taxon>
        <taxon>Metazoa</taxon>
        <taxon>Ecdysozoa</taxon>
        <taxon>Arthropoda</taxon>
        <taxon>Hexapoda</taxon>
        <taxon>Insecta</taxon>
        <taxon>Pterygota</taxon>
        <taxon>Neoptera</taxon>
        <taxon>Endopterygota</taxon>
        <taxon>Hymenoptera</taxon>
        <taxon>Apocrita</taxon>
        <taxon>Aculeata</taxon>
        <taxon>Formicoidea</taxon>
        <taxon>Formicidae</taxon>
        <taxon>Myrmicinae</taxon>
        <taxon>Mycetomoellerius</taxon>
    </lineage>
</organism>
<feature type="non-terminal residue" evidence="1">
    <location>
        <position position="1"/>
    </location>
</feature>
<dbReference type="EMBL" id="KQ982821">
    <property type="protein sequence ID" value="KYQ50191.1"/>
    <property type="molecule type" value="Genomic_DNA"/>
</dbReference>
<sequence length="154" mass="17429">LAALATESILIGLTGIATLTRYSKSTLTLSCYRITILPIGHSEQMGSGLLPRRMQGPLSGQGHAYDIIHHYQFHYSCTQRNNYPRAVDNSFRDNAHNWHHRDLLDNPSNDLHDPIAYTIPCRNNICPSTRCSCKLQEVISNRINRLLIVEFLNA</sequence>
<evidence type="ECO:0000313" key="2">
    <source>
        <dbReference type="Proteomes" id="UP000075809"/>
    </source>
</evidence>
<name>A0A151WQV5_9HYME</name>
<protein>
    <submittedName>
        <fullName evidence="1">Uncharacterized protein</fullName>
    </submittedName>
</protein>
<dbReference type="AlphaFoldDB" id="A0A151WQV5"/>
<keyword evidence="2" id="KW-1185">Reference proteome</keyword>
<reference evidence="1 2" key="1">
    <citation type="submission" date="2015-09" db="EMBL/GenBank/DDBJ databases">
        <title>Trachymyrmex zeteki WGS genome.</title>
        <authorList>
            <person name="Nygaard S."/>
            <person name="Hu H."/>
            <person name="Boomsma J."/>
            <person name="Zhang G."/>
        </authorList>
    </citation>
    <scope>NUCLEOTIDE SEQUENCE [LARGE SCALE GENOMIC DNA]</scope>
    <source>
        <strain evidence="1">Tzet28-1</strain>
        <tissue evidence="1">Whole body</tissue>
    </source>
</reference>